<dbReference type="AlphaFoldDB" id="A0A0V7ZSD4"/>
<comment type="caution">
    <text evidence="5">The sequence shown here is derived from an EMBL/GenBank/DDBJ whole genome shotgun (WGS) entry which is preliminary data.</text>
</comment>
<evidence type="ECO:0000313" key="6">
    <source>
        <dbReference type="Proteomes" id="UP000053372"/>
    </source>
</evidence>
<dbReference type="EMBL" id="LMTZ01000087">
    <property type="protein sequence ID" value="KST67507.1"/>
    <property type="molecule type" value="Genomic_DNA"/>
</dbReference>
<gene>
    <name evidence="5" type="ORF">BC008_30395</name>
</gene>
<dbReference type="GO" id="GO:0003677">
    <property type="term" value="F:DNA binding"/>
    <property type="evidence" value="ECO:0007669"/>
    <property type="project" value="UniProtKB-KW"/>
</dbReference>
<dbReference type="PANTHER" id="PTHR33154">
    <property type="entry name" value="TRANSCRIPTIONAL REGULATOR, ARSR FAMILY"/>
    <property type="match status" value="1"/>
</dbReference>
<protein>
    <submittedName>
        <fullName evidence="5">ArsR family transcriptional regulator</fullName>
    </submittedName>
</protein>
<reference evidence="5 6" key="1">
    <citation type="journal article" date="2015" name="Genome Announc.">
        <title>Draft Genome of the Euendolithic (true boring) Cyanobacterium Mastigocoleus testarum strain BC008.</title>
        <authorList>
            <person name="Guida B.S."/>
            <person name="Garcia-Pichel F."/>
        </authorList>
    </citation>
    <scope>NUCLEOTIDE SEQUENCE [LARGE SCALE GENOMIC DNA]</scope>
    <source>
        <strain evidence="5 6">BC008</strain>
    </source>
</reference>
<keyword evidence="6" id="KW-1185">Reference proteome</keyword>
<evidence type="ECO:0000256" key="2">
    <source>
        <dbReference type="ARBA" id="ARBA00023125"/>
    </source>
</evidence>
<evidence type="ECO:0000313" key="5">
    <source>
        <dbReference type="EMBL" id="KST67507.1"/>
    </source>
</evidence>
<keyword evidence="1" id="KW-0805">Transcription regulation</keyword>
<dbReference type="PROSITE" id="PS50987">
    <property type="entry name" value="HTH_ARSR_2"/>
    <property type="match status" value="1"/>
</dbReference>
<dbReference type="RefSeq" id="WP_058183660.1">
    <property type="nucleotide sequence ID" value="NZ_LMTZ01000087.1"/>
</dbReference>
<dbReference type="InterPro" id="IPR036388">
    <property type="entry name" value="WH-like_DNA-bd_sf"/>
</dbReference>
<dbReference type="Proteomes" id="UP000053372">
    <property type="component" value="Unassembled WGS sequence"/>
</dbReference>
<dbReference type="PANTHER" id="PTHR33154:SF12">
    <property type="entry name" value="TRANSCRIPTIONAL REGULATORY PROTEIN"/>
    <property type="match status" value="1"/>
</dbReference>
<dbReference type="SMART" id="SM00418">
    <property type="entry name" value="HTH_ARSR"/>
    <property type="match status" value="1"/>
</dbReference>
<dbReference type="CDD" id="cd00090">
    <property type="entry name" value="HTH_ARSR"/>
    <property type="match status" value="1"/>
</dbReference>
<dbReference type="OrthoDB" id="9798835at2"/>
<accession>A0A0V7ZSD4</accession>
<keyword evidence="3" id="KW-0804">Transcription</keyword>
<dbReference type="InterPro" id="IPR011991">
    <property type="entry name" value="ArsR-like_HTH"/>
</dbReference>
<proteinExistence type="predicted"/>
<organism evidence="5 6">
    <name type="scientific">Mastigocoleus testarum BC008</name>
    <dbReference type="NCBI Taxonomy" id="371196"/>
    <lineage>
        <taxon>Bacteria</taxon>
        <taxon>Bacillati</taxon>
        <taxon>Cyanobacteriota</taxon>
        <taxon>Cyanophyceae</taxon>
        <taxon>Nostocales</taxon>
        <taxon>Hapalosiphonaceae</taxon>
        <taxon>Mastigocoleus</taxon>
    </lineage>
</organism>
<dbReference type="SUPFAM" id="SSF46785">
    <property type="entry name" value="Winged helix' DNA-binding domain"/>
    <property type="match status" value="1"/>
</dbReference>
<dbReference type="InterPro" id="IPR001845">
    <property type="entry name" value="HTH_ArsR_DNA-bd_dom"/>
</dbReference>
<evidence type="ECO:0000256" key="3">
    <source>
        <dbReference type="ARBA" id="ARBA00023163"/>
    </source>
</evidence>
<evidence type="ECO:0000259" key="4">
    <source>
        <dbReference type="PROSITE" id="PS50987"/>
    </source>
</evidence>
<keyword evidence="2" id="KW-0238">DNA-binding</keyword>
<dbReference type="InterPro" id="IPR036390">
    <property type="entry name" value="WH_DNA-bd_sf"/>
</dbReference>
<evidence type="ECO:0000256" key="1">
    <source>
        <dbReference type="ARBA" id="ARBA00023015"/>
    </source>
</evidence>
<feature type="domain" description="HTH arsR-type" evidence="4">
    <location>
        <begin position="6"/>
        <end position="109"/>
    </location>
</feature>
<dbReference type="InterPro" id="IPR051081">
    <property type="entry name" value="HTH_MetalResp_TranReg"/>
</dbReference>
<dbReference type="Pfam" id="PF12840">
    <property type="entry name" value="HTH_20"/>
    <property type="match status" value="1"/>
</dbReference>
<sequence length="128" mass="14189">MRFLYHPDQRDITLPGVLYALGDPVRLEIVRLLAEKGEQCCADFDFVISREGSAPRTIAKSTMSNHFKILRESGVVFTRKEGTQHINKLRRQDLEGLFPGLLEAVLSSAKPLATSQGELTKQAASSFG</sequence>
<dbReference type="Gene3D" id="1.10.10.10">
    <property type="entry name" value="Winged helix-like DNA-binding domain superfamily/Winged helix DNA-binding domain"/>
    <property type="match status" value="1"/>
</dbReference>
<name>A0A0V7ZSD4_9CYAN</name>
<dbReference type="GO" id="GO:0003700">
    <property type="term" value="F:DNA-binding transcription factor activity"/>
    <property type="evidence" value="ECO:0007669"/>
    <property type="project" value="InterPro"/>
</dbReference>